<evidence type="ECO:0000256" key="7">
    <source>
        <dbReference type="SAM" id="MobiDB-lite"/>
    </source>
</evidence>
<comment type="function">
    <text evidence="6">DNA-dependent RNA polymerase which catalyzes the transcription of DNA into RNA using the four ribonucleoside triphosphates as substrates.</text>
</comment>
<dbReference type="STRING" id="1408657.A0A0W4ZJQ4"/>
<dbReference type="Pfam" id="PF03876">
    <property type="entry name" value="SHS2_Rpb7-N"/>
    <property type="match status" value="1"/>
</dbReference>
<accession>A0A0W4ZJQ4</accession>
<dbReference type="SUPFAM" id="SSF50249">
    <property type="entry name" value="Nucleic acid-binding proteins"/>
    <property type="match status" value="1"/>
</dbReference>
<dbReference type="InterPro" id="IPR012340">
    <property type="entry name" value="NA-bd_OB-fold"/>
</dbReference>
<evidence type="ECO:0000313" key="11">
    <source>
        <dbReference type="Proteomes" id="UP000053447"/>
    </source>
</evidence>
<gene>
    <name evidence="10" type="ORF">T551_02451</name>
</gene>
<evidence type="ECO:0000259" key="8">
    <source>
        <dbReference type="Pfam" id="PF03876"/>
    </source>
</evidence>
<comment type="caution">
    <text evidence="10">The sequence shown here is derived from an EMBL/GenBank/DDBJ whole genome shotgun (WGS) entry which is preliminary data.</text>
</comment>
<evidence type="ECO:0000256" key="5">
    <source>
        <dbReference type="ARBA" id="ARBA00023242"/>
    </source>
</evidence>
<dbReference type="InterPro" id="IPR045113">
    <property type="entry name" value="Rpb7-like"/>
</dbReference>
<organism evidence="10 11">
    <name type="scientific">Pneumocystis jirovecii (strain RU7)</name>
    <name type="common">Human pneumocystis pneumonia agent</name>
    <dbReference type="NCBI Taxonomy" id="1408657"/>
    <lineage>
        <taxon>Eukaryota</taxon>
        <taxon>Fungi</taxon>
        <taxon>Dikarya</taxon>
        <taxon>Ascomycota</taxon>
        <taxon>Taphrinomycotina</taxon>
        <taxon>Pneumocystomycetes</taxon>
        <taxon>Pneumocystaceae</taxon>
        <taxon>Pneumocystis</taxon>
    </lineage>
</organism>
<dbReference type="OrthoDB" id="10256606at2759"/>
<dbReference type="PANTHER" id="PTHR12709:SF1">
    <property type="entry name" value="DNA-DIRECTED RNA POLYMERASE III SUBUNIT RPC8"/>
    <property type="match status" value="1"/>
</dbReference>
<keyword evidence="3 6" id="KW-0240">DNA-directed RNA polymerase</keyword>
<evidence type="ECO:0000256" key="3">
    <source>
        <dbReference type="ARBA" id="ARBA00022478"/>
    </source>
</evidence>
<dbReference type="CDD" id="cd04330">
    <property type="entry name" value="RNAP_III_Rpc25_N"/>
    <property type="match status" value="1"/>
</dbReference>
<evidence type="ECO:0000313" key="10">
    <source>
        <dbReference type="EMBL" id="KTW28601.1"/>
    </source>
</evidence>
<dbReference type="RefSeq" id="XP_018228936.1">
    <property type="nucleotide sequence ID" value="XM_018374714.1"/>
</dbReference>
<feature type="compositionally biased region" description="Polar residues" evidence="7">
    <location>
        <begin position="214"/>
        <end position="226"/>
    </location>
</feature>
<evidence type="ECO:0000256" key="1">
    <source>
        <dbReference type="ARBA" id="ARBA00004123"/>
    </source>
</evidence>
<feature type="domain" description="RNA polymerase Rpb7-like N-terminal" evidence="8">
    <location>
        <begin position="9"/>
        <end position="65"/>
    </location>
</feature>
<dbReference type="Proteomes" id="UP000053447">
    <property type="component" value="Unassembled WGS sequence"/>
</dbReference>
<evidence type="ECO:0000259" key="9">
    <source>
        <dbReference type="Pfam" id="PF08292"/>
    </source>
</evidence>
<keyword evidence="11" id="KW-1185">Reference proteome</keyword>
<dbReference type="InterPro" id="IPR036898">
    <property type="entry name" value="RNA_pol_Rpb7-like_N_sf"/>
</dbReference>
<keyword evidence="4 6" id="KW-0804">Transcription</keyword>
<dbReference type="AlphaFoldDB" id="A0A0W4ZJQ4"/>
<dbReference type="GO" id="GO:0000785">
    <property type="term" value="C:chromatin"/>
    <property type="evidence" value="ECO:0007669"/>
    <property type="project" value="EnsemblFungi"/>
</dbReference>
<dbReference type="EMBL" id="LFWA01000011">
    <property type="protein sequence ID" value="KTW28601.1"/>
    <property type="molecule type" value="Genomic_DNA"/>
</dbReference>
<dbReference type="GeneID" id="28940969"/>
<proteinExistence type="inferred from homology"/>
<reference evidence="11" key="1">
    <citation type="journal article" date="2016" name="Nat. Commun.">
        <title>Genome analysis of three Pneumocystis species reveals adaptation mechanisms to life exclusively in mammalian hosts.</title>
        <authorList>
            <person name="Ma L."/>
            <person name="Chen Z."/>
            <person name="Huang D.W."/>
            <person name="Kutty G."/>
            <person name="Ishihara M."/>
            <person name="Wang H."/>
            <person name="Abouelleil A."/>
            <person name="Bishop L."/>
            <person name="Davey E."/>
            <person name="Deng R."/>
            <person name="Deng X."/>
            <person name="Fan L."/>
            <person name="Fantoni G."/>
            <person name="Fitzgerald M."/>
            <person name="Gogineni E."/>
            <person name="Goldberg J.M."/>
            <person name="Handley G."/>
            <person name="Hu X."/>
            <person name="Huber C."/>
            <person name="Jiao X."/>
            <person name="Jones K."/>
            <person name="Levin J.Z."/>
            <person name="Liu Y."/>
            <person name="Macdonald P."/>
            <person name="Melnikov A."/>
            <person name="Raley C."/>
            <person name="Sassi M."/>
            <person name="Sherman B.T."/>
            <person name="Song X."/>
            <person name="Sykes S."/>
            <person name="Tran B."/>
            <person name="Walsh L."/>
            <person name="Xia Y."/>
            <person name="Yang J."/>
            <person name="Young S."/>
            <person name="Zeng Q."/>
            <person name="Zheng X."/>
            <person name="Stephens R."/>
            <person name="Nusbaum C."/>
            <person name="Birren B.W."/>
            <person name="Azadi P."/>
            <person name="Lempicki R.A."/>
            <person name="Cuomo C.A."/>
            <person name="Kovacs J.A."/>
        </authorList>
    </citation>
    <scope>NUCLEOTIDE SEQUENCE [LARGE SCALE GENOMIC DNA]</scope>
    <source>
        <strain evidence="11">RU7</strain>
    </source>
</reference>
<dbReference type="InterPro" id="IPR005576">
    <property type="entry name" value="Rpb7-like_N"/>
</dbReference>
<dbReference type="Gene3D" id="2.40.50.140">
    <property type="entry name" value="Nucleic acid-binding proteins"/>
    <property type="match status" value="1"/>
</dbReference>
<dbReference type="PANTHER" id="PTHR12709">
    <property type="entry name" value="DNA-DIRECTED RNA POLYMERASE II, III"/>
    <property type="match status" value="1"/>
</dbReference>
<sequence length="250" mass="28278">MAFLLTVLSDTICLAPNTFQKQATKALKDEINMKFANKVMINTGLCICLFDILYCGKALIKHGDGSAYILVKFRLIVFRPFIGEVMIGKIQSMSQSGIKVSLGFFDDIFIPKGLLWKNSEFDIDEQQWIWHNSDGDLALNTGETIRFVVESELFVDCNPQIMPNRTCEQETAPYTLTVGSVTYEIPTKPKRHPVIKMAWDPSFGGNKHTDRKPNTSNLTRSNSSKTKIRLEQSSFDSFPTRSQPLTYIAF</sequence>
<dbReference type="VEuPathDB" id="FungiDB:T551_02451"/>
<dbReference type="InterPro" id="IPR013238">
    <property type="entry name" value="RNA_pol_III_Rbc25"/>
</dbReference>
<evidence type="ECO:0000256" key="6">
    <source>
        <dbReference type="RuleBase" id="RU369086"/>
    </source>
</evidence>
<dbReference type="SUPFAM" id="SSF88798">
    <property type="entry name" value="N-terminal, heterodimerisation domain of RBP7 (RpoE)"/>
    <property type="match status" value="1"/>
</dbReference>
<feature type="domain" description="RNA polymerase III subunit Rpc25" evidence="9">
    <location>
        <begin position="84"/>
        <end position="170"/>
    </location>
</feature>
<dbReference type="GO" id="GO:0006384">
    <property type="term" value="P:transcription initiation at RNA polymerase III promoter"/>
    <property type="evidence" value="ECO:0007669"/>
    <property type="project" value="TreeGrafter"/>
</dbReference>
<feature type="region of interest" description="Disordered" evidence="7">
    <location>
        <begin position="199"/>
        <end position="226"/>
    </location>
</feature>
<dbReference type="Gene3D" id="3.30.1490.120">
    <property type="entry name" value="RNA polymerase Rpb7-like, N-terminal domain"/>
    <property type="match status" value="1"/>
</dbReference>
<protein>
    <recommendedName>
        <fullName evidence="6">DNA-directed RNA polymerase subunit</fullName>
    </recommendedName>
</protein>
<comment type="similarity">
    <text evidence="2">Belongs to the eukaryotic RPB7/RPC8 RNA polymerase subunit family.</text>
</comment>
<dbReference type="GO" id="GO:0055029">
    <property type="term" value="C:nuclear DNA-directed RNA polymerase complex"/>
    <property type="evidence" value="ECO:0007669"/>
    <property type="project" value="UniProtKB-ARBA"/>
</dbReference>
<name>A0A0W4ZJQ4_PNEJ7</name>
<evidence type="ECO:0000256" key="4">
    <source>
        <dbReference type="ARBA" id="ARBA00023163"/>
    </source>
</evidence>
<keyword evidence="5 6" id="KW-0539">Nucleus</keyword>
<evidence type="ECO:0000256" key="2">
    <source>
        <dbReference type="ARBA" id="ARBA00009307"/>
    </source>
</evidence>
<dbReference type="Pfam" id="PF08292">
    <property type="entry name" value="RNA_pol_Rbc25"/>
    <property type="match status" value="1"/>
</dbReference>
<comment type="subcellular location">
    <subcellularLocation>
        <location evidence="1 6">Nucleus</location>
    </subcellularLocation>
</comment>
<dbReference type="GO" id="GO:0005666">
    <property type="term" value="C:RNA polymerase III complex"/>
    <property type="evidence" value="ECO:0007669"/>
    <property type="project" value="TreeGrafter"/>
</dbReference>